<evidence type="ECO:0000313" key="4">
    <source>
        <dbReference type="Proteomes" id="UP001432071"/>
    </source>
</evidence>
<dbReference type="Pfam" id="PF00005">
    <property type="entry name" value="ABC_tran"/>
    <property type="match status" value="1"/>
</dbReference>
<accession>A0ABZ1QRP1</accession>
<dbReference type="GeneID" id="93759780"/>
<dbReference type="SUPFAM" id="SSF52540">
    <property type="entry name" value="P-loop containing nucleoside triphosphate hydrolases"/>
    <property type="match status" value="1"/>
</dbReference>
<gene>
    <name evidence="3" type="ORF">OHT53_02415</name>
</gene>
<reference evidence="3" key="1">
    <citation type="submission" date="2022-10" db="EMBL/GenBank/DDBJ databases">
        <title>The complete genomes of actinobacterial strains from the NBC collection.</title>
        <authorList>
            <person name="Joergensen T.S."/>
            <person name="Alvarez Arevalo M."/>
            <person name="Sterndorff E.B."/>
            <person name="Faurdal D."/>
            <person name="Vuksanovic O."/>
            <person name="Mourched A.-S."/>
            <person name="Charusanti P."/>
            <person name="Shaw S."/>
            <person name="Blin K."/>
            <person name="Weber T."/>
        </authorList>
    </citation>
    <scope>NUCLEOTIDE SEQUENCE</scope>
    <source>
        <strain evidence="3">NBC_00302</strain>
    </source>
</reference>
<proteinExistence type="predicted"/>
<keyword evidence="4" id="KW-1185">Reference proteome</keyword>
<dbReference type="PANTHER" id="PTHR42788">
    <property type="entry name" value="TAURINE IMPORT ATP-BINDING PROTEIN-RELATED"/>
    <property type="match status" value="1"/>
</dbReference>
<dbReference type="EMBL" id="CP108038">
    <property type="protein sequence ID" value="WUN84990.1"/>
    <property type="molecule type" value="Genomic_DNA"/>
</dbReference>
<dbReference type="Proteomes" id="UP001432071">
    <property type="component" value="Chromosome"/>
</dbReference>
<dbReference type="Gene3D" id="3.40.50.300">
    <property type="entry name" value="P-loop containing nucleotide triphosphate hydrolases"/>
    <property type="match status" value="1"/>
</dbReference>
<keyword evidence="3" id="KW-0547">Nucleotide-binding</keyword>
<dbReference type="RefSeq" id="WP_328733904.1">
    <property type="nucleotide sequence ID" value="NZ_CP108038.1"/>
</dbReference>
<feature type="domain" description="ABC transporter" evidence="2">
    <location>
        <begin position="20"/>
        <end position="80"/>
    </location>
</feature>
<keyword evidence="3" id="KW-0067">ATP-binding</keyword>
<sequence length="86" mass="8831">MLDVRDLRVTFGRRSDAPVLDGVALAVAPGAATGIVGASGSGKTRLVRAVVGLQPVTAGTISLGGVPLSAGLRGRNREQRRRDWPG</sequence>
<protein>
    <submittedName>
        <fullName evidence="3">ATP-binding cassette domain-containing protein</fullName>
    </submittedName>
</protein>
<keyword evidence="1" id="KW-0813">Transport</keyword>
<evidence type="ECO:0000256" key="1">
    <source>
        <dbReference type="ARBA" id="ARBA00022448"/>
    </source>
</evidence>
<evidence type="ECO:0000259" key="2">
    <source>
        <dbReference type="Pfam" id="PF00005"/>
    </source>
</evidence>
<dbReference type="InterPro" id="IPR050166">
    <property type="entry name" value="ABC_transporter_ATP-bind"/>
</dbReference>
<name>A0ABZ1QRP1_9ACTN</name>
<dbReference type="PANTHER" id="PTHR42788:SF13">
    <property type="entry name" value="ALIPHATIC SULFONATES IMPORT ATP-BINDING PROTEIN SSUB"/>
    <property type="match status" value="1"/>
</dbReference>
<evidence type="ECO:0000313" key="3">
    <source>
        <dbReference type="EMBL" id="WUN84990.1"/>
    </source>
</evidence>
<dbReference type="InterPro" id="IPR003439">
    <property type="entry name" value="ABC_transporter-like_ATP-bd"/>
</dbReference>
<organism evidence="3 4">
    <name type="scientific">Streptomyces bobili</name>
    <dbReference type="NCBI Taxonomy" id="67280"/>
    <lineage>
        <taxon>Bacteria</taxon>
        <taxon>Bacillati</taxon>
        <taxon>Actinomycetota</taxon>
        <taxon>Actinomycetes</taxon>
        <taxon>Kitasatosporales</taxon>
        <taxon>Streptomycetaceae</taxon>
        <taxon>Streptomyces</taxon>
    </lineage>
</organism>
<dbReference type="InterPro" id="IPR027417">
    <property type="entry name" value="P-loop_NTPase"/>
</dbReference>
<dbReference type="GO" id="GO:0005524">
    <property type="term" value="F:ATP binding"/>
    <property type="evidence" value="ECO:0007669"/>
    <property type="project" value="UniProtKB-KW"/>
</dbReference>